<comment type="caution">
    <text evidence="2">The sequence shown here is derived from an EMBL/GenBank/DDBJ whole genome shotgun (WGS) entry which is preliminary data.</text>
</comment>
<dbReference type="EMBL" id="PJRP01000006">
    <property type="protein sequence ID" value="PLP99834.1"/>
    <property type="molecule type" value="Genomic_DNA"/>
</dbReference>
<dbReference type="AlphaFoldDB" id="A0A2N5CCC7"/>
<dbReference type="InterPro" id="IPR039935">
    <property type="entry name" value="YML079W-like"/>
</dbReference>
<name>A0A2N5CCC7_9BURK</name>
<reference evidence="2 3" key="1">
    <citation type="submission" date="2017-12" db="EMBL/GenBank/DDBJ databases">
        <title>Genome sequence of the active heterotrophic nitrifier-denitrifier, Cupriavidus pauculus UM1.</title>
        <authorList>
            <person name="Putonti C."/>
            <person name="Castignetti D."/>
        </authorList>
    </citation>
    <scope>NUCLEOTIDE SEQUENCE [LARGE SCALE GENOMIC DNA]</scope>
    <source>
        <strain evidence="2 3">UM1</strain>
    </source>
</reference>
<dbReference type="OrthoDB" id="9798288at2"/>
<feature type="domain" description="DUF985" evidence="1">
    <location>
        <begin position="7"/>
        <end position="152"/>
    </location>
</feature>
<organism evidence="2 3">
    <name type="scientific">Cupriavidus pauculus</name>
    <dbReference type="NCBI Taxonomy" id="82633"/>
    <lineage>
        <taxon>Bacteria</taxon>
        <taxon>Pseudomonadati</taxon>
        <taxon>Pseudomonadota</taxon>
        <taxon>Betaproteobacteria</taxon>
        <taxon>Burkholderiales</taxon>
        <taxon>Burkholderiaceae</taxon>
        <taxon>Cupriavidus</taxon>
    </lineage>
</organism>
<evidence type="ECO:0000313" key="2">
    <source>
        <dbReference type="EMBL" id="PLP99834.1"/>
    </source>
</evidence>
<dbReference type="SUPFAM" id="SSF51182">
    <property type="entry name" value="RmlC-like cupins"/>
    <property type="match status" value="1"/>
</dbReference>
<dbReference type="InterPro" id="IPR009327">
    <property type="entry name" value="Cupin_DUF985"/>
</dbReference>
<dbReference type="CDD" id="cd06121">
    <property type="entry name" value="cupin_YML079wp"/>
    <property type="match status" value="1"/>
</dbReference>
<dbReference type="STRING" id="82633.GCA_000974605_04031"/>
<dbReference type="RefSeq" id="WP_101682409.1">
    <property type="nucleotide sequence ID" value="NZ_PJRP01000006.1"/>
</dbReference>
<dbReference type="Proteomes" id="UP000234341">
    <property type="component" value="Unassembled WGS sequence"/>
</dbReference>
<dbReference type="Pfam" id="PF06172">
    <property type="entry name" value="Cupin_5"/>
    <property type="match status" value="1"/>
</dbReference>
<gene>
    <name evidence="2" type="ORF">CYJ10_15775</name>
</gene>
<evidence type="ECO:0000313" key="3">
    <source>
        <dbReference type="Proteomes" id="UP000234341"/>
    </source>
</evidence>
<accession>A0A2N5CCC7</accession>
<dbReference type="InterPro" id="IPR014710">
    <property type="entry name" value="RmlC-like_jellyroll"/>
</dbReference>
<protein>
    <recommendedName>
        <fullName evidence="1">DUF985 domain-containing protein</fullName>
    </recommendedName>
</protein>
<dbReference type="Gene3D" id="2.60.120.10">
    <property type="entry name" value="Jelly Rolls"/>
    <property type="match status" value="1"/>
</dbReference>
<evidence type="ECO:0000259" key="1">
    <source>
        <dbReference type="Pfam" id="PF06172"/>
    </source>
</evidence>
<proteinExistence type="predicted"/>
<sequence>MTDTPQQRLIDDLGLIPHPEGGFYRETFRDAARVRRVPDGAERSASTAIYYLLCDTAFSAWHRIRADEGWHFYAGDPIHVHWLTPEGRLVTHRLGNPLAQPGTVFQAVVPAGCWFAAERVPATGLAAASAAGYALAGCTVAPGFEFSEFELADAAQLAASHPAYAEVIARLGSRPRHG</sequence>
<dbReference type="PANTHER" id="PTHR33387">
    <property type="entry name" value="RMLC-LIKE JELLY ROLL FOLD PROTEIN"/>
    <property type="match status" value="1"/>
</dbReference>
<dbReference type="InterPro" id="IPR011051">
    <property type="entry name" value="RmlC_Cupin_sf"/>
</dbReference>
<dbReference type="PANTHER" id="PTHR33387:SF3">
    <property type="entry name" value="DUF985 DOMAIN-CONTAINING PROTEIN"/>
    <property type="match status" value="1"/>
</dbReference>